<dbReference type="CDD" id="cd02603">
    <property type="entry name" value="HAD_sEH-N_like"/>
    <property type="match status" value="1"/>
</dbReference>
<dbReference type="PANTHER" id="PTHR43611:SF3">
    <property type="entry name" value="FLAVIN MONONUCLEOTIDE HYDROLASE 1, CHLOROPLATIC"/>
    <property type="match status" value="1"/>
</dbReference>
<dbReference type="SFLD" id="SFLDS00003">
    <property type="entry name" value="Haloacid_Dehalogenase"/>
    <property type="match status" value="1"/>
</dbReference>
<keyword evidence="2" id="KW-1185">Reference proteome</keyword>
<accession>A0A1V6V284</accession>
<dbReference type="AlphaFoldDB" id="A0A1V6V284"/>
<sequence length="482" mass="54748">MTVSASRFDAIVLDLGGVLIKTPARISTNEAIPPHKRYTSTLPWMQYECGEIEETRCYELVGKQFNFSPLELSKAVGLARTTIEYDQEIVSWIRALRKDHPSLKVFAMSNISKPDFDALHTRWGATFWSLFDDIFTSSAAGMRKPNFGFYQHVLKSTGIEPQRIIFVDDKIQNFASAQSLGMHSILFEDTSVLARTVKNILHDPIVRGKAYLQKNAKQLNSFTDSGVKFMENYVQLLILEATGDEELVILDKPDCHQAEFWNFYCGTPPFGLESLPNDNDTTALALQVVKYDDAIAHSLLDQMLEWMNVDDIMILYHDLNRPRVDAVASVNLCASFYLHQRGPQVQEMFNWVRDILYHRAYSKGAYYYRCPDWFLFYVNRLLVVTNDSTLAETIGPLLKDRVQERIGLPGDSIALAMRLVVCNSMAVYNYQDFEALKDLQMEDGGWEAGYLYSLPIEGKKMMNRGLGTALAIQALSGRTSKP</sequence>
<dbReference type="Proteomes" id="UP000191500">
    <property type="component" value="Unassembled WGS sequence"/>
</dbReference>
<proteinExistence type="predicted"/>
<dbReference type="GO" id="GO:0016791">
    <property type="term" value="F:phosphatase activity"/>
    <property type="evidence" value="ECO:0007669"/>
    <property type="project" value="UniProtKB-ARBA"/>
</dbReference>
<dbReference type="Gene3D" id="3.40.50.1000">
    <property type="entry name" value="HAD superfamily/HAD-like"/>
    <property type="match status" value="1"/>
</dbReference>
<dbReference type="InterPro" id="IPR041492">
    <property type="entry name" value="HAD_2"/>
</dbReference>
<evidence type="ECO:0008006" key="3">
    <source>
        <dbReference type="Google" id="ProtNLM"/>
    </source>
</evidence>
<organism evidence="1 2">
    <name type="scientific">Penicillium coprophilum</name>
    <dbReference type="NCBI Taxonomy" id="36646"/>
    <lineage>
        <taxon>Eukaryota</taxon>
        <taxon>Fungi</taxon>
        <taxon>Dikarya</taxon>
        <taxon>Ascomycota</taxon>
        <taxon>Pezizomycotina</taxon>
        <taxon>Eurotiomycetes</taxon>
        <taxon>Eurotiomycetidae</taxon>
        <taxon>Eurotiales</taxon>
        <taxon>Aspergillaceae</taxon>
        <taxon>Penicillium</taxon>
    </lineage>
</organism>
<gene>
    <name evidence="1" type="ORF">PENCOP_c002G07752</name>
</gene>
<dbReference type="InterPro" id="IPR036412">
    <property type="entry name" value="HAD-like_sf"/>
</dbReference>
<dbReference type="Pfam" id="PF13419">
    <property type="entry name" value="HAD_2"/>
    <property type="match status" value="1"/>
</dbReference>
<evidence type="ECO:0000313" key="2">
    <source>
        <dbReference type="Proteomes" id="UP000191500"/>
    </source>
</evidence>
<dbReference type="InterPro" id="IPR023198">
    <property type="entry name" value="PGP-like_dom2"/>
</dbReference>
<comment type="caution">
    <text evidence="1">The sequence shown here is derived from an EMBL/GenBank/DDBJ whole genome shotgun (WGS) entry which is preliminary data.</text>
</comment>
<dbReference type="InterPro" id="IPR006439">
    <property type="entry name" value="HAD-SF_hydro_IA"/>
</dbReference>
<dbReference type="EMBL" id="MDDG01000002">
    <property type="protein sequence ID" value="OQE44728.1"/>
    <property type="molecule type" value="Genomic_DNA"/>
</dbReference>
<evidence type="ECO:0000313" key="1">
    <source>
        <dbReference type="EMBL" id="OQE44728.1"/>
    </source>
</evidence>
<protein>
    <recommendedName>
        <fullName evidence="3">HAD-like protein</fullName>
    </recommendedName>
</protein>
<dbReference type="STRING" id="36646.A0A1V6V284"/>
<dbReference type="SUPFAM" id="SSF56784">
    <property type="entry name" value="HAD-like"/>
    <property type="match status" value="1"/>
</dbReference>
<dbReference type="PANTHER" id="PTHR43611">
    <property type="entry name" value="ALPHA-D-GLUCOSE 1-PHOSPHATE PHOSPHATASE"/>
    <property type="match status" value="1"/>
</dbReference>
<name>A0A1V6V284_9EURO</name>
<dbReference type="Gene3D" id="1.10.150.240">
    <property type="entry name" value="Putative phosphatase, domain 2"/>
    <property type="match status" value="1"/>
</dbReference>
<dbReference type="SFLD" id="SFLDG01129">
    <property type="entry name" value="C1.5:_HAD__Beta-PGM__Phosphata"/>
    <property type="match status" value="1"/>
</dbReference>
<reference evidence="2" key="1">
    <citation type="journal article" date="2017" name="Nat. Microbiol.">
        <title>Global analysis of biosynthetic gene clusters reveals vast potential of secondary metabolite production in Penicillium species.</title>
        <authorList>
            <person name="Nielsen J.C."/>
            <person name="Grijseels S."/>
            <person name="Prigent S."/>
            <person name="Ji B."/>
            <person name="Dainat J."/>
            <person name="Nielsen K.F."/>
            <person name="Frisvad J.C."/>
            <person name="Workman M."/>
            <person name="Nielsen J."/>
        </authorList>
    </citation>
    <scope>NUCLEOTIDE SEQUENCE [LARGE SCALE GENOMIC DNA]</scope>
    <source>
        <strain evidence="2">IBT 31321</strain>
    </source>
</reference>
<dbReference type="NCBIfam" id="TIGR01509">
    <property type="entry name" value="HAD-SF-IA-v3"/>
    <property type="match status" value="1"/>
</dbReference>
<dbReference type="PRINTS" id="PR00413">
    <property type="entry name" value="HADHALOGNASE"/>
</dbReference>
<dbReference type="InterPro" id="IPR023214">
    <property type="entry name" value="HAD_sf"/>
</dbReference>